<evidence type="ECO:0000313" key="3">
    <source>
        <dbReference type="EMBL" id="ADB62849.1"/>
    </source>
</evidence>
<dbReference type="InterPro" id="IPR029058">
    <property type="entry name" value="AB_hydrolase_fold"/>
</dbReference>
<accession>D2S0F2</accession>
<evidence type="ECO:0000256" key="1">
    <source>
        <dbReference type="ARBA" id="ARBA00022801"/>
    </source>
</evidence>
<dbReference type="Pfam" id="PF12697">
    <property type="entry name" value="Abhydrolase_6"/>
    <property type="match status" value="1"/>
</dbReference>
<proteinExistence type="predicted"/>
<dbReference type="HOGENOM" id="CLU_020336_50_1_2"/>
<keyword evidence="3" id="KW-0614">Plasmid</keyword>
<geneLocation type="plasmid" evidence="3 4">
    <name>pHTUR01</name>
</geneLocation>
<organism evidence="3 4">
    <name type="scientific">Haloterrigena turkmenica (strain ATCC 51198 / DSM 5511 / JCM 9101 / NCIMB 13204 / VKM B-1734 / 4k)</name>
    <name type="common">Halococcus turkmenicus</name>
    <dbReference type="NCBI Taxonomy" id="543526"/>
    <lineage>
        <taxon>Archaea</taxon>
        <taxon>Methanobacteriati</taxon>
        <taxon>Methanobacteriota</taxon>
        <taxon>Stenosarchaea group</taxon>
        <taxon>Halobacteria</taxon>
        <taxon>Halobacteriales</taxon>
        <taxon>Natrialbaceae</taxon>
        <taxon>Haloterrigena</taxon>
    </lineage>
</organism>
<dbReference type="Proteomes" id="UP000001903">
    <property type="component" value="Plasmid pHTUR01"/>
</dbReference>
<dbReference type="ESTHER" id="haltv-d2s0f2">
    <property type="family name" value="6_AlphaBeta_hydrolase"/>
</dbReference>
<dbReference type="PRINTS" id="PR00412">
    <property type="entry name" value="EPOXHYDRLASE"/>
</dbReference>
<dbReference type="InterPro" id="IPR050266">
    <property type="entry name" value="AB_hydrolase_sf"/>
</dbReference>
<keyword evidence="4" id="KW-1185">Reference proteome</keyword>
<dbReference type="SUPFAM" id="SSF53474">
    <property type="entry name" value="alpha/beta-Hydrolases"/>
    <property type="match status" value="1"/>
</dbReference>
<dbReference type="InterPro" id="IPR000073">
    <property type="entry name" value="AB_hydrolase_1"/>
</dbReference>
<dbReference type="AlphaFoldDB" id="D2S0F2"/>
<dbReference type="EMBL" id="CP001861">
    <property type="protein sequence ID" value="ADB62849.1"/>
    <property type="molecule type" value="Genomic_DNA"/>
</dbReference>
<evidence type="ECO:0000313" key="4">
    <source>
        <dbReference type="Proteomes" id="UP000001903"/>
    </source>
</evidence>
<gene>
    <name evidence="3" type="ordered locus">Htur_4001</name>
</gene>
<keyword evidence="1 3" id="KW-0378">Hydrolase</keyword>
<dbReference type="PANTHER" id="PTHR43798">
    <property type="entry name" value="MONOACYLGLYCEROL LIPASE"/>
    <property type="match status" value="1"/>
</dbReference>
<sequence>MIIAMPYAQCNGADLYYEDRGEGQPIVFLHGVLHSLRFFEPQLAGLSDEYRAVAVDFRGHGRSEKTELGHTVAQYARDIHTFVEQRDLDDVVLVGWSLGALVSWEYVDQFGTERIRGLVDVDMEASRFQWDDYEHGLTDLEGIKDTLALVQGDRTSIIERMTEQVFKDPSAETKTLQFDEISRTPASIGTVILIDAVTRDYRRVLPEIDVPMLVCAGAEEETTRGTVASVRNVVDFVPDAQFELFEDSGHGPCFEEPERFNWVMSRFVDSI</sequence>
<dbReference type="PANTHER" id="PTHR43798:SF31">
    <property type="entry name" value="AB HYDROLASE SUPERFAMILY PROTEIN YCLE"/>
    <property type="match status" value="1"/>
</dbReference>
<dbReference type="KEGG" id="htu:Htur_4001"/>
<name>D2S0F2_HALTV</name>
<feature type="domain" description="AB hydrolase-1" evidence="2">
    <location>
        <begin position="26"/>
        <end position="260"/>
    </location>
</feature>
<evidence type="ECO:0000259" key="2">
    <source>
        <dbReference type="Pfam" id="PF12697"/>
    </source>
</evidence>
<dbReference type="Gene3D" id="3.40.50.1820">
    <property type="entry name" value="alpha/beta hydrolase"/>
    <property type="match status" value="1"/>
</dbReference>
<protein>
    <submittedName>
        <fullName evidence="3">Alpha/beta hydrolase fold protein</fullName>
    </submittedName>
</protein>
<dbReference type="GO" id="GO:0016787">
    <property type="term" value="F:hydrolase activity"/>
    <property type="evidence" value="ECO:0007669"/>
    <property type="project" value="UniProtKB-KW"/>
</dbReference>
<dbReference type="InterPro" id="IPR000639">
    <property type="entry name" value="Epox_hydrolase-like"/>
</dbReference>
<reference evidence="3 4" key="1">
    <citation type="journal article" date="2010" name="Stand. Genomic Sci.">
        <title>Complete genome sequence of Haloterrigena turkmenica type strain (4k).</title>
        <authorList>
            <person name="Saunders E."/>
            <person name="Tindall B.J."/>
            <person name="Fahnrich R."/>
            <person name="Lapidus A."/>
            <person name="Copeland A."/>
            <person name="Del Rio T.G."/>
            <person name="Lucas S."/>
            <person name="Chen F."/>
            <person name="Tice H."/>
            <person name="Cheng J.F."/>
            <person name="Han C."/>
            <person name="Detter J.C."/>
            <person name="Bruce D."/>
            <person name="Goodwin L."/>
            <person name="Chain P."/>
            <person name="Pitluck S."/>
            <person name="Pati A."/>
            <person name="Ivanova N."/>
            <person name="Mavromatis K."/>
            <person name="Chen A."/>
            <person name="Palaniappan K."/>
            <person name="Land M."/>
            <person name="Hauser L."/>
            <person name="Chang Y.J."/>
            <person name="Jeffries C.D."/>
            <person name="Brettin T."/>
            <person name="Rohde M."/>
            <person name="Goker M."/>
            <person name="Bristow J."/>
            <person name="Eisen J.A."/>
            <person name="Markowitz V."/>
            <person name="Hugenholtz P."/>
            <person name="Klenk H.P."/>
            <person name="Kyrpides N.C."/>
        </authorList>
    </citation>
    <scope>NUCLEOTIDE SEQUENCE [LARGE SCALE GENOMIC DNA]</scope>
    <source>
        <strain evidence="4">ATCC 51198 / DSM 5511 / JCM 9101 / NCIMB 13204 / VKM B-1734 / 4k</strain>
    </source>
</reference>
<dbReference type="GO" id="GO:0016020">
    <property type="term" value="C:membrane"/>
    <property type="evidence" value="ECO:0007669"/>
    <property type="project" value="TreeGrafter"/>
</dbReference>